<dbReference type="Pfam" id="PF24809">
    <property type="entry name" value="DUF7708"/>
    <property type="match status" value="1"/>
</dbReference>
<gene>
    <name evidence="2" type="ORF">CB0940_08016</name>
    <name evidence="3" type="ORF">RHO25_009218</name>
</gene>
<dbReference type="AlphaFoldDB" id="A0A2G5HRJ5"/>
<evidence type="ECO:0000313" key="4">
    <source>
        <dbReference type="Proteomes" id="UP000230605"/>
    </source>
</evidence>
<dbReference type="EMBL" id="LKMD01000104">
    <property type="protein sequence ID" value="PIA95138.1"/>
    <property type="molecule type" value="Genomic_DNA"/>
</dbReference>
<organism evidence="2 4">
    <name type="scientific">Cercospora beticola</name>
    <name type="common">Sugarbeet leaf spot fungus</name>
    <dbReference type="NCBI Taxonomy" id="122368"/>
    <lineage>
        <taxon>Eukaryota</taxon>
        <taxon>Fungi</taxon>
        <taxon>Dikarya</taxon>
        <taxon>Ascomycota</taxon>
        <taxon>Pezizomycotina</taxon>
        <taxon>Dothideomycetes</taxon>
        <taxon>Dothideomycetidae</taxon>
        <taxon>Mycosphaerellales</taxon>
        <taxon>Mycosphaerellaceae</taxon>
        <taxon>Cercospora</taxon>
    </lineage>
</organism>
<keyword evidence="5" id="KW-1185">Reference proteome</keyword>
<feature type="domain" description="DUF7708" evidence="1">
    <location>
        <begin position="130"/>
        <end position="265"/>
    </location>
</feature>
<evidence type="ECO:0000313" key="2">
    <source>
        <dbReference type="EMBL" id="PIA95138.1"/>
    </source>
</evidence>
<reference evidence="2 4" key="1">
    <citation type="submission" date="2015-10" db="EMBL/GenBank/DDBJ databases">
        <title>The cercosporin biosynthetic gene cluster was horizontally transferred to several fungal lineages and shown to be expanded in Cercospora beticola based on microsynteny with recipient genomes.</title>
        <authorList>
            <person name="De Jonge R."/>
            <person name="Ebert M.K."/>
            <person name="Suttle J.C."/>
            <person name="Jurick Ii W.M."/>
            <person name="Secor G.A."/>
            <person name="Thomma B.P."/>
            <person name="Van De Peer Y."/>
            <person name="Bolton M.D."/>
        </authorList>
    </citation>
    <scope>NUCLEOTIDE SEQUENCE [LARGE SCALE GENOMIC DNA]</scope>
    <source>
        <strain evidence="2 4">09-40</strain>
    </source>
</reference>
<evidence type="ECO:0000313" key="5">
    <source>
        <dbReference type="Proteomes" id="UP001302367"/>
    </source>
</evidence>
<dbReference type="Proteomes" id="UP001302367">
    <property type="component" value="Chromosome 6"/>
</dbReference>
<sequence>MPSPPSTAQCWFTNQSQRERCFREANGLWDDREAWTKETLGDMKDSRFSSRETLVPLTRKSSSLEIIYSSSKDDLDSQIISLDPEEFGPENDLAKRTEQQLLIATSSMSQWRARRKSGTGRKIATGVQGFLVTFSDFLESFSGIVEIVKAADQQYGGFAYGTLSVLLSVVVHKDKRENDIEDALEELTYAIPRLAMLRSLQPSDRLQDLIADVFGLVVKFARETTDYFSSRRQRWKDAVSPGKVKMQTMSRIRRQLGQVKQESDTLLLQDISKMKQTIDDMSVRLRSTQSIALAHRSSADGEYLASIRRILGIKVEEPYTFNTDLERYKAILGRAFHNRRAIIRAPMETSLDLLAEDSDFARWLTQQESSLLLVGGQNWHRFDSKDLIWLSEGCVLLAESLRTQLSDTQKVAWFLCQTDWTMTDRKKCSIQDLLASLIYQIVLMHSDKLRDYHDQVQRVVEGSDWRSDSGEKAFGAFSGLLANILGHFDDAFYLTIIIDRLDQCRWQDEPEQEGWNMRFAIEGFLEAMEAVRCCVKVMVVVDTAAAMQLSSYGSRKRLIMKPNWRQEARR</sequence>
<proteinExistence type="predicted"/>
<dbReference type="OrthoDB" id="5389929at2759"/>
<reference evidence="3 5" key="2">
    <citation type="submission" date="2023-09" db="EMBL/GenBank/DDBJ databases">
        <title>Complete-Gapless Cercospora beticola genome.</title>
        <authorList>
            <person name="Wyatt N.A."/>
            <person name="Spanner R.E."/>
            <person name="Bolton M.D."/>
        </authorList>
    </citation>
    <scope>NUCLEOTIDE SEQUENCE [LARGE SCALE GENOMIC DNA]</scope>
    <source>
        <strain evidence="3">Cb09-40</strain>
    </source>
</reference>
<accession>A0A2G5HRJ5</accession>
<dbReference type="EMBL" id="CP134189">
    <property type="protein sequence ID" value="WPB04572.1"/>
    <property type="molecule type" value="Genomic_DNA"/>
</dbReference>
<dbReference type="Proteomes" id="UP000230605">
    <property type="component" value="Chromosome 6"/>
</dbReference>
<dbReference type="InterPro" id="IPR056125">
    <property type="entry name" value="DUF7708"/>
</dbReference>
<name>A0A2G5HRJ5_CERBT</name>
<protein>
    <recommendedName>
        <fullName evidence="1">DUF7708 domain-containing protein</fullName>
    </recommendedName>
</protein>
<evidence type="ECO:0000259" key="1">
    <source>
        <dbReference type="Pfam" id="PF24809"/>
    </source>
</evidence>
<evidence type="ECO:0000313" key="3">
    <source>
        <dbReference type="EMBL" id="WPB04572.1"/>
    </source>
</evidence>